<evidence type="ECO:0000259" key="3">
    <source>
        <dbReference type="PROSITE" id="PS51371"/>
    </source>
</evidence>
<evidence type="ECO:0000313" key="4">
    <source>
        <dbReference type="EMBL" id="QOV24002.1"/>
    </source>
</evidence>
<dbReference type="RefSeq" id="WP_200989530.1">
    <property type="nucleotide sequence ID" value="NZ_CP063311.1"/>
</dbReference>
<dbReference type="EMBL" id="CP063311">
    <property type="protein sequence ID" value="QOV24002.1"/>
    <property type="molecule type" value="Genomic_DNA"/>
</dbReference>
<dbReference type="SUPFAM" id="SSF54631">
    <property type="entry name" value="CBS-domain pair"/>
    <property type="match status" value="2"/>
</dbReference>
<keyword evidence="5" id="KW-1185">Reference proteome</keyword>
<keyword evidence="1 2" id="KW-0129">CBS domain</keyword>
<gene>
    <name evidence="4" type="ORF">IM676_06945</name>
</gene>
<evidence type="ECO:0000313" key="5">
    <source>
        <dbReference type="Proteomes" id="UP000593846"/>
    </source>
</evidence>
<organism evidence="4 5">
    <name type="scientific">Anabaenopsis elenkinii CCIBt3563</name>
    <dbReference type="NCBI Taxonomy" id="2779889"/>
    <lineage>
        <taxon>Bacteria</taxon>
        <taxon>Bacillati</taxon>
        <taxon>Cyanobacteriota</taxon>
        <taxon>Cyanophyceae</taxon>
        <taxon>Nostocales</taxon>
        <taxon>Nodulariaceae</taxon>
        <taxon>Anabaenopsis</taxon>
    </lineage>
</organism>
<dbReference type="PANTHER" id="PTHR43080:SF2">
    <property type="entry name" value="CBS DOMAIN-CONTAINING PROTEIN"/>
    <property type="match status" value="1"/>
</dbReference>
<dbReference type="PROSITE" id="PS51371">
    <property type="entry name" value="CBS"/>
    <property type="match status" value="4"/>
</dbReference>
<sequence>MLDDPLIGVPSVEDAIDQRPLVVTPDTSLTDVISLMSRTRGNTCSLPDYDSAIGYYSMQGVRSSSVLVMDGAELLGIFTERDIVKLTAAGEDFAKVKISQVMVHPVITLSRAAFQDIFAALFLFRRYRIRHLVIVDDNQQLVGIVSPESLRQVLRPTNLLKMRRVSEVMTTRVIHAPPTTALLTLAQMMAKHQVSCIVITNTDSWNDILYTFQPVGIVTERDIVQFQALELNMAQIPAKTVMSTPLFLLSPEDSLWSAHQQMQRRRVQRLVVSWDWGAKLGIVTQTSLLRIFDPLEMHGVIETLQQTVSQLEAEKAQYLTHETQTNYTPVPLPLSDHSNTKQNIIPYENLDTLISNVQSRIEYLLNHPNLSPELQQQYLSSTTTEIQTIRHWLRAAIS</sequence>
<feature type="domain" description="CBS" evidence="3">
    <location>
        <begin position="169"/>
        <end position="233"/>
    </location>
</feature>
<dbReference type="InterPro" id="IPR046342">
    <property type="entry name" value="CBS_dom_sf"/>
</dbReference>
<name>A0A7S6RGH5_9CYAN</name>
<dbReference type="Pfam" id="PF00571">
    <property type="entry name" value="CBS"/>
    <property type="match status" value="4"/>
</dbReference>
<dbReference type="Gene3D" id="3.10.580.10">
    <property type="entry name" value="CBS-domain"/>
    <property type="match status" value="2"/>
</dbReference>
<feature type="domain" description="CBS" evidence="3">
    <location>
        <begin position="242"/>
        <end position="300"/>
    </location>
</feature>
<proteinExistence type="predicted"/>
<reference evidence="5" key="1">
    <citation type="submission" date="2020-10" db="EMBL/GenBank/DDBJ databases">
        <title>Genome-based taxonomic classification of the species Anabaenopsis elenkinii.</title>
        <authorList>
            <person name="Delbaje E."/>
            <person name="Andreote A.P.D."/>
            <person name="Pellegrinetti T.A."/>
            <person name="Cruz R.B."/>
            <person name="Branco L.H.Z."/>
            <person name="Fiore M.F."/>
        </authorList>
    </citation>
    <scope>NUCLEOTIDE SEQUENCE [LARGE SCALE GENOMIC DNA]</scope>
    <source>
        <strain evidence="5">CCIBt3563</strain>
    </source>
</reference>
<evidence type="ECO:0000256" key="1">
    <source>
        <dbReference type="ARBA" id="ARBA00023122"/>
    </source>
</evidence>
<feature type="domain" description="CBS" evidence="3">
    <location>
        <begin position="102"/>
        <end position="162"/>
    </location>
</feature>
<dbReference type="AlphaFoldDB" id="A0A7S6RGH5"/>
<dbReference type="Proteomes" id="UP000593846">
    <property type="component" value="Chromosome"/>
</dbReference>
<protein>
    <submittedName>
        <fullName evidence="4">CBS domain-containing protein</fullName>
    </submittedName>
</protein>
<dbReference type="CDD" id="cd17774">
    <property type="entry name" value="CBS_two-component_sensor_histidine_kinase_repeat2"/>
    <property type="match status" value="1"/>
</dbReference>
<dbReference type="KEGG" id="aee:IM676_06945"/>
<dbReference type="InterPro" id="IPR051257">
    <property type="entry name" value="Diverse_CBS-Domain"/>
</dbReference>
<dbReference type="PANTHER" id="PTHR43080">
    <property type="entry name" value="CBS DOMAIN-CONTAINING PROTEIN CBSX3, MITOCHONDRIAL"/>
    <property type="match status" value="1"/>
</dbReference>
<dbReference type="CDD" id="cd04620">
    <property type="entry name" value="CBS_two-component_sensor_histidine_kinase_repeat1"/>
    <property type="match status" value="1"/>
</dbReference>
<dbReference type="InterPro" id="IPR000644">
    <property type="entry name" value="CBS_dom"/>
</dbReference>
<feature type="domain" description="CBS" evidence="3">
    <location>
        <begin position="16"/>
        <end position="93"/>
    </location>
</feature>
<dbReference type="SMART" id="SM00116">
    <property type="entry name" value="CBS"/>
    <property type="match status" value="4"/>
</dbReference>
<accession>A0A7S6RGH5</accession>
<evidence type="ECO:0000256" key="2">
    <source>
        <dbReference type="PROSITE-ProRule" id="PRU00703"/>
    </source>
</evidence>